<feature type="compositionally biased region" description="Polar residues" evidence="1">
    <location>
        <begin position="276"/>
        <end position="286"/>
    </location>
</feature>
<keyword evidence="3" id="KW-1185">Reference proteome</keyword>
<dbReference type="EMBL" id="JAEVFJ010000012">
    <property type="protein sequence ID" value="KAH8101437.1"/>
    <property type="molecule type" value="Genomic_DNA"/>
</dbReference>
<accession>A0A8K0US67</accession>
<gene>
    <name evidence="2" type="ORF">BXZ70DRAFT_92594</name>
</gene>
<feature type="compositionally biased region" description="Basic residues" evidence="1">
    <location>
        <begin position="221"/>
        <end position="230"/>
    </location>
</feature>
<reference evidence="2" key="1">
    <citation type="journal article" date="2021" name="New Phytol.">
        <title>Evolutionary innovations through gain and loss of genes in the ectomycorrhizal Boletales.</title>
        <authorList>
            <person name="Wu G."/>
            <person name="Miyauchi S."/>
            <person name="Morin E."/>
            <person name="Kuo A."/>
            <person name="Drula E."/>
            <person name="Varga T."/>
            <person name="Kohler A."/>
            <person name="Feng B."/>
            <person name="Cao Y."/>
            <person name="Lipzen A."/>
            <person name="Daum C."/>
            <person name="Hundley H."/>
            <person name="Pangilinan J."/>
            <person name="Johnson J."/>
            <person name="Barry K."/>
            <person name="LaButti K."/>
            <person name="Ng V."/>
            <person name="Ahrendt S."/>
            <person name="Min B."/>
            <person name="Choi I.G."/>
            <person name="Park H."/>
            <person name="Plett J.M."/>
            <person name="Magnuson J."/>
            <person name="Spatafora J.W."/>
            <person name="Nagy L.G."/>
            <person name="Henrissat B."/>
            <person name="Grigoriev I.V."/>
            <person name="Yang Z.L."/>
            <person name="Xu J."/>
            <person name="Martin F.M."/>
        </authorList>
    </citation>
    <scope>NUCLEOTIDE SEQUENCE</scope>
    <source>
        <strain evidence="2">KKN 215</strain>
    </source>
</reference>
<sequence length="364" mass="40211">MSFSISFSTSCPCLVERAMMPPPIGSEGYYTAPVEPTPEQLKPEPVIDVHHPSLLTVKHDLHEEIVRIFSNTSKPVLPPFVLPTSPLHSIASRSYADSSMNTVPSRRDSFDSLMATPALTNTPADFSTHRRSSVYRTNSTDSAKSFGLGFTGLSKQDGTPFDGYGILQPVSYAKDRNYVPTQSFFGLGLYGEDHSSWQWSGEPEVIFDADGDTTLVDAKIPIRRSSRRSTRQSQFSPPGLSKAGLSSELERLFDNLTAKSSSSFKPEYRSTPKHGNGNSETVSSRSFSWRSNIRRMEHKPLTSTVPLPPSTPDVFYDSSVIPSSTNPTNQAGLESAQRLRLCKEERELSWSLPPVSMKPKKAKL</sequence>
<name>A0A8K0US67_9AGAR</name>
<comment type="caution">
    <text evidence="2">The sequence shown here is derived from an EMBL/GenBank/DDBJ whole genome shotgun (WGS) entry which is preliminary data.</text>
</comment>
<proteinExistence type="predicted"/>
<evidence type="ECO:0000256" key="1">
    <source>
        <dbReference type="SAM" id="MobiDB-lite"/>
    </source>
</evidence>
<organism evidence="2 3">
    <name type="scientific">Cristinia sonorae</name>
    <dbReference type="NCBI Taxonomy" id="1940300"/>
    <lineage>
        <taxon>Eukaryota</taxon>
        <taxon>Fungi</taxon>
        <taxon>Dikarya</taxon>
        <taxon>Basidiomycota</taxon>
        <taxon>Agaricomycotina</taxon>
        <taxon>Agaricomycetes</taxon>
        <taxon>Agaricomycetidae</taxon>
        <taxon>Agaricales</taxon>
        <taxon>Pleurotineae</taxon>
        <taxon>Stephanosporaceae</taxon>
        <taxon>Cristinia</taxon>
    </lineage>
</organism>
<evidence type="ECO:0000313" key="2">
    <source>
        <dbReference type="EMBL" id="KAH8101437.1"/>
    </source>
</evidence>
<dbReference type="AlphaFoldDB" id="A0A8K0US67"/>
<feature type="region of interest" description="Disordered" evidence="1">
    <location>
        <begin position="262"/>
        <end position="286"/>
    </location>
</feature>
<dbReference type="Proteomes" id="UP000813824">
    <property type="component" value="Unassembled WGS sequence"/>
</dbReference>
<dbReference type="OrthoDB" id="2803100at2759"/>
<evidence type="ECO:0000313" key="3">
    <source>
        <dbReference type="Proteomes" id="UP000813824"/>
    </source>
</evidence>
<feature type="region of interest" description="Disordered" evidence="1">
    <location>
        <begin position="220"/>
        <end position="243"/>
    </location>
</feature>
<protein>
    <submittedName>
        <fullName evidence="2">Uncharacterized protein</fullName>
    </submittedName>
</protein>